<name>A0A0D7F461_RHOPL</name>
<comment type="caution">
    <text evidence="1">The sequence shown here is derived from an EMBL/GenBank/DDBJ whole genome shotgun (WGS) entry which is preliminary data.</text>
</comment>
<reference evidence="1 2" key="1">
    <citation type="submission" date="2014-11" db="EMBL/GenBank/DDBJ databases">
        <title>Genomics and ecophysiology of heterotrophic nitrogen fixing bacteria isolated from estuarine surface water.</title>
        <authorList>
            <person name="Bentzon-Tilia M."/>
            <person name="Severin I."/>
            <person name="Hansen L.H."/>
            <person name="Riemann L."/>
        </authorList>
    </citation>
    <scope>NUCLEOTIDE SEQUENCE [LARGE SCALE GENOMIC DNA]</scope>
    <source>
        <strain evidence="1 2">BAL398</strain>
    </source>
</reference>
<evidence type="ECO:0000313" key="1">
    <source>
        <dbReference type="EMBL" id="KIZ47843.1"/>
    </source>
</evidence>
<proteinExistence type="predicted"/>
<organism evidence="1 2">
    <name type="scientific">Rhodopseudomonas palustris</name>
    <dbReference type="NCBI Taxonomy" id="1076"/>
    <lineage>
        <taxon>Bacteria</taxon>
        <taxon>Pseudomonadati</taxon>
        <taxon>Pseudomonadota</taxon>
        <taxon>Alphaproteobacteria</taxon>
        <taxon>Hyphomicrobiales</taxon>
        <taxon>Nitrobacteraceae</taxon>
        <taxon>Rhodopseudomonas</taxon>
    </lineage>
</organism>
<dbReference type="OrthoDB" id="9182156at2"/>
<dbReference type="EMBL" id="JXXE01000035">
    <property type="protein sequence ID" value="KIZ47843.1"/>
    <property type="molecule type" value="Genomic_DNA"/>
</dbReference>
<dbReference type="RefSeq" id="WP_044405149.1">
    <property type="nucleotide sequence ID" value="NZ_JXXE01000035.1"/>
</dbReference>
<dbReference type="Proteomes" id="UP000032515">
    <property type="component" value="Unassembled WGS sequence"/>
</dbReference>
<evidence type="ECO:0000313" key="2">
    <source>
        <dbReference type="Proteomes" id="UP000032515"/>
    </source>
</evidence>
<sequence>MSTLKLADVVPTTQGPEVTGLSLDSFRMQMRRDPNAPKPFKIGFQNFYVRAELVRWAKGRKAASIARCTK</sequence>
<accession>A0A0D7F461</accession>
<dbReference type="AlphaFoldDB" id="A0A0D7F461"/>
<gene>
    <name evidence="1" type="ORF">OO17_02180</name>
</gene>
<dbReference type="PATRIC" id="fig|1076.23.peg.4533"/>
<protein>
    <submittedName>
        <fullName evidence="1">Uncharacterized protein</fullName>
    </submittedName>
</protein>